<dbReference type="PANTHER" id="PTHR35807">
    <property type="entry name" value="TRANSCRIPTIONAL REGULATOR REDD-RELATED"/>
    <property type="match status" value="1"/>
</dbReference>
<reference evidence="6 7" key="1">
    <citation type="submission" date="2024-09" db="EMBL/GenBank/DDBJ databases">
        <authorList>
            <person name="Sun Q."/>
            <person name="Mori K."/>
        </authorList>
    </citation>
    <scope>NUCLEOTIDE SEQUENCE [LARGE SCALE GENOMIC DNA]</scope>
    <source>
        <strain evidence="6 7">JCM 3307</strain>
    </source>
</reference>
<keyword evidence="1" id="KW-0805">Transcription regulation</keyword>
<evidence type="ECO:0000313" key="7">
    <source>
        <dbReference type="Proteomes" id="UP001589608"/>
    </source>
</evidence>
<feature type="compositionally biased region" description="Low complexity" evidence="3">
    <location>
        <begin position="874"/>
        <end position="888"/>
    </location>
</feature>
<feature type="compositionally biased region" description="Pro residues" evidence="3">
    <location>
        <begin position="292"/>
        <end position="307"/>
    </location>
</feature>
<feature type="compositionally biased region" description="Acidic residues" evidence="3">
    <location>
        <begin position="943"/>
        <end position="952"/>
    </location>
</feature>
<keyword evidence="4" id="KW-0472">Membrane</keyword>
<feature type="compositionally biased region" description="Pro residues" evidence="3">
    <location>
        <begin position="802"/>
        <end position="813"/>
    </location>
</feature>
<dbReference type="InterPro" id="IPR018392">
    <property type="entry name" value="LysM"/>
</dbReference>
<feature type="compositionally biased region" description="Basic and acidic residues" evidence="3">
    <location>
        <begin position="900"/>
        <end position="913"/>
    </location>
</feature>
<evidence type="ECO:0000313" key="6">
    <source>
        <dbReference type="EMBL" id="MFB9443032.1"/>
    </source>
</evidence>
<dbReference type="Gene3D" id="3.10.350.10">
    <property type="entry name" value="LysM domain"/>
    <property type="match status" value="1"/>
</dbReference>
<feature type="compositionally biased region" description="Pro residues" evidence="3">
    <location>
        <begin position="319"/>
        <end position="340"/>
    </location>
</feature>
<sequence>MLTHRLGRAVIQLASALALLALVAGLPIALTGFVGWPLPSTVPTDWAGWSALLTGGFPDTAVINLLAVALWLAWAAFCYSLIGEVVAVRRGRPARHVRVISPMQALAALLIAGLSTAPAAASVAIVAAPPPAVSQTVPAAAPTNTTASPDTADPAAGTLPWLNITTQPNGASGTGSATSLVVTIAADTGSVAAPTANTSAATLRTSNPSAGLPRFAAVAHTGPLTLTAGGQQYTVTVQRGDTLWEIAEAWLGDPHRWPEIYKLNADRYDDHGRMRGGDHIEPTWVLVLPDDATPPPGAQPAPPPGSQSPPGAGEDPGQPAAPPSTAPPSTAPPSTAPPSTAPSTIPPSTAAPGTHAPGDDGVFDPPGASTSGPAASGAASTAPAPAGSDGTAAPTADDGRDDTDGGVALLSGSWLDVGLALAVIAAAALVWAHRRRRYTPRPPTAQPRLDDPDLAPMPPVVTGVRRGLRERLRRAVPQPQSANDDLGLFSDDPETPHRHLDGDDGFAGPEAAVDPITALPRFDLDLDEDDYDHEDDEDDEDDDSSYDDGDRLYVRDLIDDDIEADSGPHPDADDDEVGSEPEPEPVPVVPALTNPVMAVWPPAGLGLTGPRAEDAARGFLAAALAAGGVDEPDARTHVVMPSATAATLLGAAAVGLPDTPRLTITGGLDEALELLEAQTLNRTRLVYRHEVDTVAELRAADPLEEPVEPLLLLADATTGHARARIAALLAQGQRLDIHGVLLGVWPDGNTVVVNADGTTRPRDGDHARHGHHPGDIGRLAVLTPAETADLIALLAESHTGLPPAPAPTEPQPAPVVSGTAAAQPAASGGAILIAEQPDPASTSSSDAPPPSLPVPSLRAPDLPPGPPDASNGRSHPAPAHPDAPSGAATNEVAAGADDPDTPREQDPQARPDLQDVPVDPGPDHRSDAPDEPETPVAPRPQDEPEVQDEPEAKDEPAEAPAEAGTAAADLDSSDSGQPKGRPPRVVRVRVLGQPEIVDMDTSKGGTRRKSMEVLVYLAVHDGQIHYEAILDDVLPDAAAKRAPHRLHTYVSALRDVLRRTGGAGEYVPRLRERYTLNRDLLDVDLWRMQHALREAEQATDPAVKVAAWRRAVDEYRGDLAEDSGYEWLEPYREAARQQVLDAVLALADALTDQPTEAADILETALTHSPYTEALYQAAMRAHAARRDIEAVRRLRRTLTQRLAEIDTEPAEETTALADQLIARLQAPPRRTGPRPAADPGEDAAA</sequence>
<keyword evidence="2" id="KW-0804">Transcription</keyword>
<dbReference type="InterPro" id="IPR051677">
    <property type="entry name" value="AfsR-DnrI-RedD_regulator"/>
</dbReference>
<feature type="region of interest" description="Disordered" evidence="3">
    <location>
        <begin position="836"/>
        <end position="986"/>
    </location>
</feature>
<dbReference type="InterPro" id="IPR016032">
    <property type="entry name" value="Sig_transdc_resp-reg_C-effctor"/>
</dbReference>
<comment type="caution">
    <text evidence="6">The sequence shown here is derived from an EMBL/GenBank/DDBJ whole genome shotgun (WGS) entry which is preliminary data.</text>
</comment>
<proteinExistence type="predicted"/>
<keyword evidence="4" id="KW-1133">Transmembrane helix</keyword>
<feature type="domain" description="Bacterial transcriptional activator" evidence="5">
    <location>
        <begin position="1083"/>
        <end position="1221"/>
    </location>
</feature>
<dbReference type="SMART" id="SM01043">
    <property type="entry name" value="BTAD"/>
    <property type="match status" value="1"/>
</dbReference>
<feature type="compositionally biased region" description="Acidic residues" evidence="3">
    <location>
        <begin position="572"/>
        <end position="583"/>
    </location>
</feature>
<evidence type="ECO:0000256" key="2">
    <source>
        <dbReference type="ARBA" id="ARBA00023163"/>
    </source>
</evidence>
<dbReference type="Proteomes" id="UP001589608">
    <property type="component" value="Unassembled WGS sequence"/>
</dbReference>
<organism evidence="6 7">
    <name type="scientific">Dactylosporangium vinaceum</name>
    <dbReference type="NCBI Taxonomy" id="53362"/>
    <lineage>
        <taxon>Bacteria</taxon>
        <taxon>Bacillati</taxon>
        <taxon>Actinomycetota</taxon>
        <taxon>Actinomycetes</taxon>
        <taxon>Micromonosporales</taxon>
        <taxon>Micromonosporaceae</taxon>
        <taxon>Dactylosporangium</taxon>
    </lineage>
</organism>
<dbReference type="InterPro" id="IPR005158">
    <property type="entry name" value="BTAD"/>
</dbReference>
<keyword evidence="4" id="KW-0812">Transmembrane</keyword>
<feature type="region of interest" description="Disordered" evidence="3">
    <location>
        <begin position="755"/>
        <end position="777"/>
    </location>
</feature>
<feature type="compositionally biased region" description="Basic and acidic residues" evidence="3">
    <location>
        <begin position="759"/>
        <end position="775"/>
    </location>
</feature>
<evidence type="ECO:0000259" key="5">
    <source>
        <dbReference type="SMART" id="SM01043"/>
    </source>
</evidence>
<dbReference type="InterPro" id="IPR036388">
    <property type="entry name" value="WH-like_DNA-bd_sf"/>
</dbReference>
<dbReference type="InterPro" id="IPR011990">
    <property type="entry name" value="TPR-like_helical_dom_sf"/>
</dbReference>
<evidence type="ECO:0000256" key="1">
    <source>
        <dbReference type="ARBA" id="ARBA00023015"/>
    </source>
</evidence>
<protein>
    <submittedName>
        <fullName evidence="6">BTAD domain-containing putative transcriptional regulator</fullName>
    </submittedName>
</protein>
<feature type="region of interest" description="Disordered" evidence="3">
    <location>
        <begin position="474"/>
        <end position="511"/>
    </location>
</feature>
<feature type="region of interest" description="Disordered" evidence="3">
    <location>
        <begin position="1219"/>
        <end position="1245"/>
    </location>
</feature>
<dbReference type="PROSITE" id="PS50096">
    <property type="entry name" value="IQ"/>
    <property type="match status" value="1"/>
</dbReference>
<feature type="compositionally biased region" description="Low complexity" evidence="3">
    <location>
        <begin position="958"/>
        <end position="969"/>
    </location>
</feature>
<feature type="transmembrane region" description="Helical" evidence="4">
    <location>
        <begin position="103"/>
        <end position="128"/>
    </location>
</feature>
<evidence type="ECO:0000256" key="3">
    <source>
        <dbReference type="SAM" id="MobiDB-lite"/>
    </source>
</evidence>
<accession>A0ABV5M2D6</accession>
<dbReference type="RefSeq" id="WP_246656701.1">
    <property type="nucleotide sequence ID" value="NZ_CP061913.1"/>
</dbReference>
<name>A0ABV5M2D6_9ACTN</name>
<feature type="region of interest" description="Disordered" evidence="3">
    <location>
        <begin position="439"/>
        <end position="459"/>
    </location>
</feature>
<feature type="compositionally biased region" description="Low complexity" evidence="3">
    <location>
        <begin position="341"/>
        <end position="352"/>
    </location>
</feature>
<feature type="compositionally biased region" description="Basic and acidic residues" evidence="3">
    <location>
        <begin position="548"/>
        <end position="557"/>
    </location>
</feature>
<feature type="compositionally biased region" description="Low complexity" evidence="3">
    <location>
        <begin position="364"/>
        <end position="396"/>
    </location>
</feature>
<dbReference type="Gene3D" id="1.10.10.10">
    <property type="entry name" value="Winged helix-like DNA-binding domain superfamily/Winged helix DNA-binding domain"/>
    <property type="match status" value="1"/>
</dbReference>
<dbReference type="PANTHER" id="PTHR35807:SF1">
    <property type="entry name" value="TRANSCRIPTIONAL REGULATOR REDD"/>
    <property type="match status" value="1"/>
</dbReference>
<gene>
    <name evidence="6" type="ORF">ACFFTR_08050</name>
</gene>
<feature type="transmembrane region" description="Helical" evidence="4">
    <location>
        <begin position="61"/>
        <end position="82"/>
    </location>
</feature>
<feature type="region of interest" description="Disordered" evidence="3">
    <location>
        <begin position="799"/>
        <end position="822"/>
    </location>
</feature>
<feature type="region of interest" description="Disordered" evidence="3">
    <location>
        <begin position="526"/>
        <end position="586"/>
    </location>
</feature>
<feature type="compositionally biased region" description="Acidic residues" evidence="3">
    <location>
        <begin position="526"/>
        <end position="547"/>
    </location>
</feature>
<keyword evidence="7" id="KW-1185">Reference proteome</keyword>
<feature type="compositionally biased region" description="Low complexity" evidence="3">
    <location>
        <begin position="837"/>
        <end position="846"/>
    </location>
</feature>
<dbReference type="SUPFAM" id="SSF46894">
    <property type="entry name" value="C-terminal effector domain of the bipartite response regulators"/>
    <property type="match status" value="1"/>
</dbReference>
<dbReference type="SUPFAM" id="SSF48452">
    <property type="entry name" value="TPR-like"/>
    <property type="match status" value="1"/>
</dbReference>
<evidence type="ECO:0000256" key="4">
    <source>
        <dbReference type="SAM" id="Phobius"/>
    </source>
</evidence>
<dbReference type="CDD" id="cd00118">
    <property type="entry name" value="LysM"/>
    <property type="match status" value="1"/>
</dbReference>
<dbReference type="EMBL" id="JBHMCA010000019">
    <property type="protein sequence ID" value="MFB9443032.1"/>
    <property type="molecule type" value="Genomic_DNA"/>
</dbReference>
<feature type="compositionally biased region" description="Low complexity" evidence="3">
    <location>
        <begin position="1226"/>
        <end position="1238"/>
    </location>
</feature>
<feature type="region of interest" description="Disordered" evidence="3">
    <location>
        <begin position="287"/>
        <end position="406"/>
    </location>
</feature>
<dbReference type="Gene3D" id="1.25.40.10">
    <property type="entry name" value="Tetratricopeptide repeat domain"/>
    <property type="match status" value="1"/>
</dbReference>
<dbReference type="InterPro" id="IPR036779">
    <property type="entry name" value="LysM_dom_sf"/>
</dbReference>